<dbReference type="SUPFAM" id="SSF51569">
    <property type="entry name" value="Aldolase"/>
    <property type="match status" value="1"/>
</dbReference>
<keyword evidence="2 3" id="KW-0456">Lyase</keyword>
<evidence type="ECO:0000256" key="5">
    <source>
        <dbReference type="PIRSR" id="PIRSR001365-2"/>
    </source>
</evidence>
<comment type="caution">
    <text evidence="6">The sequence shown here is derived from an EMBL/GenBank/DDBJ whole genome shotgun (WGS) entry which is preliminary data.</text>
</comment>
<reference evidence="6 7" key="2">
    <citation type="submission" date="2009-02" db="EMBL/GenBank/DDBJ databases">
        <title>Draft genome sequence of Blautia hydrogenotrophica DSM 10507 (Ruminococcus hydrogenotrophicus DSM 10507).</title>
        <authorList>
            <person name="Sudarsanam P."/>
            <person name="Ley R."/>
            <person name="Guruge J."/>
            <person name="Turnbaugh P.J."/>
            <person name="Mahowald M."/>
            <person name="Liep D."/>
            <person name="Gordon J."/>
        </authorList>
    </citation>
    <scope>NUCLEOTIDE SEQUENCE [LARGE SCALE GENOMIC DNA]</scope>
    <source>
        <strain evidence="7">DSM 10507 / JCM 14656 / S5a33</strain>
    </source>
</reference>
<feature type="active site" description="Proton donor/acceptor" evidence="4">
    <location>
        <position position="137"/>
    </location>
</feature>
<dbReference type="PRINTS" id="PR00146">
    <property type="entry name" value="DHPICSNTHASE"/>
</dbReference>
<dbReference type="InterPro" id="IPR013785">
    <property type="entry name" value="Aldolase_TIM"/>
</dbReference>
<evidence type="ECO:0000256" key="1">
    <source>
        <dbReference type="ARBA" id="ARBA00007592"/>
    </source>
</evidence>
<feature type="binding site" evidence="5">
    <location>
        <position position="47"/>
    </location>
    <ligand>
        <name>pyruvate</name>
        <dbReference type="ChEBI" id="CHEBI:15361"/>
    </ligand>
</feature>
<feature type="active site" description="Schiff-base intermediate with substrate" evidence="4">
    <location>
        <position position="166"/>
    </location>
</feature>
<dbReference type="RefSeq" id="WP_005947046.1">
    <property type="nucleotide sequence ID" value="NZ_CP136423.1"/>
</dbReference>
<feature type="binding site" evidence="5">
    <location>
        <position position="208"/>
    </location>
    <ligand>
        <name>pyruvate</name>
        <dbReference type="ChEBI" id="CHEBI:15361"/>
    </ligand>
</feature>
<dbReference type="GO" id="GO:0008840">
    <property type="term" value="F:4-hydroxy-tetrahydrodipicolinate synthase activity"/>
    <property type="evidence" value="ECO:0007669"/>
    <property type="project" value="TreeGrafter"/>
</dbReference>
<dbReference type="GeneID" id="86820430"/>
<dbReference type="InterPro" id="IPR002220">
    <property type="entry name" value="DapA-like"/>
</dbReference>
<dbReference type="HOGENOM" id="CLU_049343_5_1_9"/>
<protein>
    <recommendedName>
        <fullName evidence="8">4-hydroxy-tetrahydrodipicolinate synthase</fullName>
    </recommendedName>
</protein>
<sequence>MKKLYGTVVPIVTPFDESGKIDVGSLKNLAEYIIESGLQCIYPCGTTGEMCLLSEDERKLVVETVVRQVNHRIPVFAQVGAMTEKETVELARHAVKTGCDGIGVVTPIYFQISDRGLVDFYVRVAQSVPSDFPVYLYGIPQNAVNDISFQVAQEVAARCPNIVGMKYSYPDMTRLQEFMLINQETFSVLVGPDHLFQAVVAAGGDGVVSGNAMVLAEHYREIWKALQAGEWDVARKIQRRTNVLNRILCEKNNISAYKVMLREKGILCFAAVRAPLENLSVEEERELIERMRELDYTRVIG</sequence>
<keyword evidence="7" id="KW-1185">Reference proteome</keyword>
<evidence type="ECO:0000313" key="6">
    <source>
        <dbReference type="EMBL" id="EEG49921.1"/>
    </source>
</evidence>
<dbReference type="SMART" id="SM01130">
    <property type="entry name" value="DHDPS"/>
    <property type="match status" value="1"/>
</dbReference>
<gene>
    <name evidence="6" type="ORF">RUMHYD_01162</name>
</gene>
<comment type="similarity">
    <text evidence="1 3">Belongs to the DapA family.</text>
</comment>
<dbReference type="PANTHER" id="PTHR12128">
    <property type="entry name" value="DIHYDRODIPICOLINATE SYNTHASE"/>
    <property type="match status" value="1"/>
</dbReference>
<dbReference type="Gene3D" id="3.20.20.70">
    <property type="entry name" value="Aldolase class I"/>
    <property type="match status" value="1"/>
</dbReference>
<dbReference type="PIRSF" id="PIRSF001365">
    <property type="entry name" value="DHDPS"/>
    <property type="match status" value="1"/>
</dbReference>
<proteinExistence type="inferred from homology"/>
<reference evidence="6 7" key="1">
    <citation type="submission" date="2009-01" db="EMBL/GenBank/DDBJ databases">
        <authorList>
            <person name="Fulton L."/>
            <person name="Clifton S."/>
            <person name="Fulton B."/>
            <person name="Xu J."/>
            <person name="Minx P."/>
            <person name="Pepin K.H."/>
            <person name="Johnson M."/>
            <person name="Bhonagiri V."/>
            <person name="Nash W.E."/>
            <person name="Mardis E.R."/>
            <person name="Wilson R.K."/>
        </authorList>
    </citation>
    <scope>NUCLEOTIDE SEQUENCE [LARGE SCALE GENOMIC DNA]</scope>
    <source>
        <strain evidence="7">DSM 10507 / JCM 14656 / S5a33</strain>
    </source>
</reference>
<accession>C0CJZ2</accession>
<dbReference type="Proteomes" id="UP000003100">
    <property type="component" value="Unassembled WGS sequence"/>
</dbReference>
<dbReference type="CDD" id="cd00408">
    <property type="entry name" value="DHDPS-like"/>
    <property type="match status" value="1"/>
</dbReference>
<dbReference type="AlphaFoldDB" id="C0CJZ2"/>
<evidence type="ECO:0000256" key="3">
    <source>
        <dbReference type="PIRNR" id="PIRNR001365"/>
    </source>
</evidence>
<evidence type="ECO:0000256" key="2">
    <source>
        <dbReference type="ARBA" id="ARBA00023239"/>
    </source>
</evidence>
<dbReference type="eggNOG" id="COG0329">
    <property type="taxonomic scope" value="Bacteria"/>
</dbReference>
<dbReference type="PATRIC" id="fig|476272.21.peg.2509"/>
<evidence type="ECO:0000256" key="4">
    <source>
        <dbReference type="PIRSR" id="PIRSR001365-1"/>
    </source>
</evidence>
<evidence type="ECO:0000313" key="7">
    <source>
        <dbReference type="Proteomes" id="UP000003100"/>
    </source>
</evidence>
<organism evidence="6 7">
    <name type="scientific">Blautia hydrogenotrophica (strain DSM 10507 / JCM 14656 / S5a33)</name>
    <name type="common">Ruminococcus hydrogenotrophicus</name>
    <dbReference type="NCBI Taxonomy" id="476272"/>
    <lineage>
        <taxon>Bacteria</taxon>
        <taxon>Bacillati</taxon>
        <taxon>Bacillota</taxon>
        <taxon>Clostridia</taxon>
        <taxon>Lachnospirales</taxon>
        <taxon>Lachnospiraceae</taxon>
        <taxon>Blautia</taxon>
    </lineage>
</organism>
<name>C0CJZ2_BLAHS</name>
<dbReference type="EMBL" id="ACBZ01000054">
    <property type="protein sequence ID" value="EEG49921.1"/>
    <property type="molecule type" value="Genomic_DNA"/>
</dbReference>
<dbReference type="PANTHER" id="PTHR12128:SF66">
    <property type="entry name" value="4-HYDROXY-2-OXOGLUTARATE ALDOLASE, MITOCHONDRIAL"/>
    <property type="match status" value="1"/>
</dbReference>
<dbReference type="Pfam" id="PF00701">
    <property type="entry name" value="DHDPS"/>
    <property type="match status" value="1"/>
</dbReference>
<evidence type="ECO:0008006" key="8">
    <source>
        <dbReference type="Google" id="ProtNLM"/>
    </source>
</evidence>